<dbReference type="OrthoDB" id="3544596at2759"/>
<feature type="region of interest" description="Disordered" evidence="1">
    <location>
        <begin position="256"/>
        <end position="277"/>
    </location>
</feature>
<reference evidence="2" key="1">
    <citation type="submission" date="2022-11" db="EMBL/GenBank/DDBJ databases">
        <title>Genome Resource of Sclerotinia nivalis Strain SnTB1, a Plant Pathogen Isolated from American Ginseng.</title>
        <authorList>
            <person name="Fan S."/>
        </authorList>
    </citation>
    <scope>NUCLEOTIDE SEQUENCE</scope>
    <source>
        <strain evidence="2">SnTB1</strain>
    </source>
</reference>
<gene>
    <name evidence="2" type="ORF">OCU04_009299</name>
</gene>
<keyword evidence="3" id="KW-1185">Reference proteome</keyword>
<feature type="region of interest" description="Disordered" evidence="1">
    <location>
        <begin position="1"/>
        <end position="91"/>
    </location>
</feature>
<dbReference type="EMBL" id="JAPEIS010000011">
    <property type="protein sequence ID" value="KAJ8061484.1"/>
    <property type="molecule type" value="Genomic_DNA"/>
</dbReference>
<feature type="compositionally biased region" description="Acidic residues" evidence="1">
    <location>
        <begin position="20"/>
        <end position="32"/>
    </location>
</feature>
<proteinExistence type="predicted"/>
<evidence type="ECO:0000256" key="1">
    <source>
        <dbReference type="SAM" id="MobiDB-lite"/>
    </source>
</evidence>
<feature type="region of interest" description="Disordered" evidence="1">
    <location>
        <begin position="120"/>
        <end position="144"/>
    </location>
</feature>
<comment type="caution">
    <text evidence="2">The sequence shown here is derived from an EMBL/GenBank/DDBJ whole genome shotgun (WGS) entry which is preliminary data.</text>
</comment>
<evidence type="ECO:0000313" key="3">
    <source>
        <dbReference type="Proteomes" id="UP001152300"/>
    </source>
</evidence>
<feature type="compositionally biased region" description="Basic and acidic residues" evidence="1">
    <location>
        <begin position="67"/>
        <end position="78"/>
    </location>
</feature>
<feature type="compositionally biased region" description="Basic and acidic residues" evidence="1">
    <location>
        <begin position="10"/>
        <end position="19"/>
    </location>
</feature>
<dbReference type="AlphaFoldDB" id="A0A9X0AER1"/>
<accession>A0A9X0AER1</accession>
<organism evidence="2 3">
    <name type="scientific">Sclerotinia nivalis</name>
    <dbReference type="NCBI Taxonomy" id="352851"/>
    <lineage>
        <taxon>Eukaryota</taxon>
        <taxon>Fungi</taxon>
        <taxon>Dikarya</taxon>
        <taxon>Ascomycota</taxon>
        <taxon>Pezizomycotina</taxon>
        <taxon>Leotiomycetes</taxon>
        <taxon>Helotiales</taxon>
        <taxon>Sclerotiniaceae</taxon>
        <taxon>Sclerotinia</taxon>
    </lineage>
</organism>
<feature type="compositionally biased region" description="Basic and acidic residues" evidence="1">
    <location>
        <begin position="262"/>
        <end position="277"/>
    </location>
</feature>
<protein>
    <submittedName>
        <fullName evidence="2">Uncharacterized protein</fullName>
    </submittedName>
</protein>
<dbReference type="Proteomes" id="UP001152300">
    <property type="component" value="Unassembled WGS sequence"/>
</dbReference>
<evidence type="ECO:0000313" key="2">
    <source>
        <dbReference type="EMBL" id="KAJ8061484.1"/>
    </source>
</evidence>
<sequence>MSGAVQLWRPKGEYELPRDDEIEVEEIVDDENEQHSAVGNDENHSGQGAAFVDPRSDTRTRASYTETDTRNADGRQEDQQEPLYSFPRPRVHIRRNSYGSYTEASAQRMPPHLRVHIRRTSHGSYTEAAPPRASPPPPTRARTTPINYLERPMRYFDHHEGGRQTRYYFHHYDDAGNQVWWPESRLPSSNRTGTGRSETFPQGARGVSFRTAEGRDAFRRYLTGSEPRMIERRENLARQSMPESTSARNVWASQMVRQSGARNREEAYHRRRDRNQY</sequence>
<name>A0A9X0AER1_9HELO</name>